<sequence length="695" mass="75724">MAENKVVFKGWLEKCKNVQNPQKGFQLKLKGSVSWKRAFCILHHCHGNSTLHCFDDEPKEDTIPKGSLSLGPYYCVYKRDGQVKGRTQVFDVTTPAATWRLAAADQTSLDLWVHHLQIQAKLRDDLPGQYFTVRPAVSESAKRIGAQGQQCLLHVSQWGITLAQEVSRCVLAQWPLKSLRSYGAEDDGRFSFEAGRQAPMGQGVYVFHTHPGQEVSIDAQVDTFVQQQAKMADQECPSVFAYNTPMGQGVYVFHTHPGQETSIDAQVDTLVQQQAKMADQEKAGRSPTKQETAVRRRGSSAQEPDPDMCSEYATLRRMTCHNTAVSPVDGRNQSSHLSFPQDTGAGLLIGSSVSQSQQSSSAQDPASVGRSNVVTIPPPSSSSDCTNSTYLAMKASWSPRSSTTSQSVSSEYEAMSPLSSDHSSPFQSLPSPPGRSGSFQDVSVFPMSPLSNKSNSFDDVSVFSPTLSPSDSSSSYTAGQLASDNTTQTMTTHKRSASMGAGKPGENPFSFPTHPTTLSLSSTNAESRPVLHRSHSEGNIPPPFTNLASNSPPKLPPKGVALMGRAMMSQRSLPPIPASPLDANTMPFHFNERLNSSGSHEYQSLLTPEQTQRLKEAESSYTEVTHRTRSNPEGQEHLHTSPHAEQSVSTVGAEHTLEQVMQTSTKVKSPKSIKGLVFTRKTKTFVKRSKSSEGT</sequence>
<dbReference type="AlphaFoldDB" id="A0A9J7LNW7"/>
<feature type="region of interest" description="Disordered" evidence="1">
    <location>
        <begin position="609"/>
        <end position="671"/>
    </location>
</feature>
<dbReference type="KEGG" id="bfo:118421850"/>
<feature type="compositionally biased region" description="Low complexity" evidence="1">
    <location>
        <begin position="464"/>
        <end position="475"/>
    </location>
</feature>
<feature type="region of interest" description="Disordered" evidence="1">
    <location>
        <begin position="273"/>
        <end position="307"/>
    </location>
</feature>
<dbReference type="RefSeq" id="XP_035685245.1">
    <property type="nucleotide sequence ID" value="XM_035829352.1"/>
</dbReference>
<evidence type="ECO:0000313" key="5">
    <source>
        <dbReference type="RefSeq" id="XP_035685245.1"/>
    </source>
</evidence>
<feature type="region of interest" description="Disordered" evidence="1">
    <location>
        <begin position="464"/>
        <end position="510"/>
    </location>
</feature>
<dbReference type="GO" id="GO:0007169">
    <property type="term" value="P:cell surface receptor protein tyrosine kinase signaling pathway"/>
    <property type="evidence" value="ECO:0000318"/>
    <property type="project" value="GO_Central"/>
</dbReference>
<feature type="compositionally biased region" description="Polar residues" evidence="1">
    <location>
        <begin position="476"/>
        <end position="491"/>
    </location>
</feature>
<dbReference type="InterPro" id="IPR050996">
    <property type="entry name" value="Docking_Protein_DOK"/>
</dbReference>
<dbReference type="OrthoDB" id="10071636at2759"/>
<dbReference type="InterPro" id="IPR002404">
    <property type="entry name" value="IRS_PTB"/>
</dbReference>
<dbReference type="PROSITE" id="PS50003">
    <property type="entry name" value="PH_DOMAIN"/>
    <property type="match status" value="1"/>
</dbReference>
<reference evidence="5" key="2">
    <citation type="submission" date="2025-08" db="UniProtKB">
        <authorList>
            <consortium name="RefSeq"/>
        </authorList>
    </citation>
    <scope>IDENTIFICATION</scope>
    <source>
        <strain evidence="5">S238N-H82</strain>
        <tissue evidence="5">Testes</tissue>
    </source>
</reference>
<keyword evidence="4" id="KW-1185">Reference proteome</keyword>
<feature type="domain" description="PH" evidence="2">
    <location>
        <begin position="5"/>
        <end position="121"/>
    </location>
</feature>
<evidence type="ECO:0000259" key="2">
    <source>
        <dbReference type="PROSITE" id="PS50003"/>
    </source>
</evidence>
<dbReference type="SUPFAM" id="SSF50729">
    <property type="entry name" value="PH domain-like"/>
    <property type="match status" value="2"/>
</dbReference>
<reference evidence="4" key="1">
    <citation type="journal article" date="2020" name="Nat. Ecol. Evol.">
        <title>Deeply conserved synteny resolves early events in vertebrate evolution.</title>
        <authorList>
            <person name="Simakov O."/>
            <person name="Marletaz F."/>
            <person name="Yue J.X."/>
            <person name="O'Connell B."/>
            <person name="Jenkins J."/>
            <person name="Brandt A."/>
            <person name="Calef R."/>
            <person name="Tung C.H."/>
            <person name="Huang T.K."/>
            <person name="Schmutz J."/>
            <person name="Satoh N."/>
            <person name="Yu J.K."/>
            <person name="Putnam N.H."/>
            <person name="Green R.E."/>
            <person name="Rokhsar D.S."/>
        </authorList>
    </citation>
    <scope>NUCLEOTIDE SEQUENCE [LARGE SCALE GENOMIC DNA]</scope>
    <source>
        <strain evidence="4">S238N-H82</strain>
    </source>
</reference>
<dbReference type="Pfam" id="PF00169">
    <property type="entry name" value="PH"/>
    <property type="match status" value="1"/>
</dbReference>
<protein>
    <submittedName>
        <fullName evidence="5">Uncharacterized protein LOC118421850</fullName>
    </submittedName>
</protein>
<dbReference type="PANTHER" id="PTHR21258">
    <property type="entry name" value="DOCKING PROTEIN RELATED"/>
    <property type="match status" value="1"/>
</dbReference>
<evidence type="ECO:0000256" key="1">
    <source>
        <dbReference type="SAM" id="MobiDB-lite"/>
    </source>
</evidence>
<dbReference type="GeneID" id="118421850"/>
<dbReference type="CDD" id="cd00821">
    <property type="entry name" value="PH"/>
    <property type="match status" value="1"/>
</dbReference>
<feature type="compositionally biased region" description="Low complexity" evidence="1">
    <location>
        <begin position="396"/>
        <end position="410"/>
    </location>
</feature>
<organism evidence="4 5">
    <name type="scientific">Branchiostoma floridae</name>
    <name type="common">Florida lancelet</name>
    <name type="synonym">Amphioxus</name>
    <dbReference type="NCBI Taxonomy" id="7739"/>
    <lineage>
        <taxon>Eukaryota</taxon>
        <taxon>Metazoa</taxon>
        <taxon>Chordata</taxon>
        <taxon>Cephalochordata</taxon>
        <taxon>Leptocardii</taxon>
        <taxon>Amphioxiformes</taxon>
        <taxon>Branchiostomatidae</taxon>
        <taxon>Branchiostoma</taxon>
    </lineage>
</organism>
<dbReference type="PANTHER" id="PTHR21258:SF56">
    <property type="entry name" value="IRS-TYPE PTB DOMAIN-CONTAINING PROTEIN"/>
    <property type="match status" value="1"/>
</dbReference>
<dbReference type="Proteomes" id="UP000001554">
    <property type="component" value="Chromosome 8"/>
</dbReference>
<accession>A0A9J7LNW7</accession>
<feature type="domain" description="IRS-type PTB" evidence="3">
    <location>
        <begin position="127"/>
        <end position="233"/>
    </location>
</feature>
<evidence type="ECO:0000259" key="3">
    <source>
        <dbReference type="PROSITE" id="PS51064"/>
    </source>
</evidence>
<dbReference type="InterPro" id="IPR011993">
    <property type="entry name" value="PH-like_dom_sf"/>
</dbReference>
<feature type="region of interest" description="Disordered" evidence="1">
    <location>
        <begin position="352"/>
        <end position="442"/>
    </location>
</feature>
<proteinExistence type="predicted"/>
<name>A0A9J7LNW7_BRAFL</name>
<dbReference type="GO" id="GO:0005737">
    <property type="term" value="C:cytoplasm"/>
    <property type="evidence" value="ECO:0000318"/>
    <property type="project" value="GO_Central"/>
</dbReference>
<dbReference type="OMA" id="GSHEYQS"/>
<dbReference type="Pfam" id="PF02174">
    <property type="entry name" value="IRS"/>
    <property type="match status" value="1"/>
</dbReference>
<feature type="region of interest" description="Disordered" evidence="1">
    <location>
        <begin position="324"/>
        <end position="343"/>
    </location>
</feature>
<dbReference type="SMART" id="SM00310">
    <property type="entry name" value="PTBI"/>
    <property type="match status" value="1"/>
</dbReference>
<dbReference type="Gene3D" id="2.30.29.30">
    <property type="entry name" value="Pleckstrin-homology domain (PH domain)/Phosphotyrosine-binding domain (PTB)"/>
    <property type="match status" value="2"/>
</dbReference>
<dbReference type="SMART" id="SM00233">
    <property type="entry name" value="PH"/>
    <property type="match status" value="1"/>
</dbReference>
<feature type="compositionally biased region" description="Low complexity" evidence="1">
    <location>
        <begin position="352"/>
        <end position="363"/>
    </location>
</feature>
<feature type="compositionally biased region" description="Polar residues" evidence="1">
    <location>
        <begin position="417"/>
        <end position="429"/>
    </location>
</feature>
<feature type="compositionally biased region" description="Polar residues" evidence="1">
    <location>
        <begin position="324"/>
        <end position="341"/>
    </location>
</feature>
<dbReference type="SMART" id="SM01244">
    <property type="entry name" value="IRS"/>
    <property type="match status" value="1"/>
</dbReference>
<evidence type="ECO:0000313" key="4">
    <source>
        <dbReference type="Proteomes" id="UP000001554"/>
    </source>
</evidence>
<dbReference type="PROSITE" id="PS51064">
    <property type="entry name" value="IRS_PTB"/>
    <property type="match status" value="1"/>
</dbReference>
<gene>
    <name evidence="5" type="primary">LOC118421850</name>
</gene>
<dbReference type="InterPro" id="IPR001849">
    <property type="entry name" value="PH_domain"/>
</dbReference>
<feature type="compositionally biased region" description="Polar residues" evidence="1">
    <location>
        <begin position="381"/>
        <end position="390"/>
    </location>
</feature>